<dbReference type="Pfam" id="PF10306">
    <property type="entry name" value="FLILHELTA"/>
    <property type="match status" value="1"/>
</dbReference>
<feature type="transmembrane region" description="Helical" evidence="2">
    <location>
        <begin position="159"/>
        <end position="179"/>
    </location>
</feature>
<feature type="compositionally biased region" description="Pro residues" evidence="1">
    <location>
        <begin position="30"/>
        <end position="45"/>
    </location>
</feature>
<feature type="region of interest" description="Disordered" evidence="1">
    <location>
        <begin position="1"/>
        <end position="48"/>
    </location>
</feature>
<gene>
    <name evidence="3" type="ORF">P167DRAFT_522970</name>
</gene>
<reference evidence="3 4" key="1">
    <citation type="journal article" date="2018" name="Nat. Ecol. Evol.">
        <title>Pezizomycetes genomes reveal the molecular basis of ectomycorrhizal truffle lifestyle.</title>
        <authorList>
            <person name="Murat C."/>
            <person name="Payen T."/>
            <person name="Noel B."/>
            <person name="Kuo A."/>
            <person name="Morin E."/>
            <person name="Chen J."/>
            <person name="Kohler A."/>
            <person name="Krizsan K."/>
            <person name="Balestrini R."/>
            <person name="Da Silva C."/>
            <person name="Montanini B."/>
            <person name="Hainaut M."/>
            <person name="Levati E."/>
            <person name="Barry K.W."/>
            <person name="Belfiori B."/>
            <person name="Cichocki N."/>
            <person name="Clum A."/>
            <person name="Dockter R.B."/>
            <person name="Fauchery L."/>
            <person name="Guy J."/>
            <person name="Iotti M."/>
            <person name="Le Tacon F."/>
            <person name="Lindquist E.A."/>
            <person name="Lipzen A."/>
            <person name="Malagnac F."/>
            <person name="Mello A."/>
            <person name="Molinier V."/>
            <person name="Miyauchi S."/>
            <person name="Poulain J."/>
            <person name="Riccioni C."/>
            <person name="Rubini A."/>
            <person name="Sitrit Y."/>
            <person name="Splivallo R."/>
            <person name="Traeger S."/>
            <person name="Wang M."/>
            <person name="Zifcakova L."/>
            <person name="Wipf D."/>
            <person name="Zambonelli A."/>
            <person name="Paolocci F."/>
            <person name="Nowrousian M."/>
            <person name="Ottonello S."/>
            <person name="Baldrian P."/>
            <person name="Spatafora J.W."/>
            <person name="Henrissat B."/>
            <person name="Nagy L.G."/>
            <person name="Aury J.M."/>
            <person name="Wincker P."/>
            <person name="Grigoriev I.V."/>
            <person name="Bonfante P."/>
            <person name="Martin F.M."/>
        </authorList>
    </citation>
    <scope>NUCLEOTIDE SEQUENCE [LARGE SCALE GENOMIC DNA]</scope>
    <source>
        <strain evidence="3 4">CCBAS932</strain>
    </source>
</reference>
<dbReference type="OrthoDB" id="5580261at2759"/>
<protein>
    <submittedName>
        <fullName evidence="3">Uncharacterized protein</fullName>
    </submittedName>
</protein>
<keyword evidence="2" id="KW-0812">Transmembrane</keyword>
<evidence type="ECO:0000256" key="2">
    <source>
        <dbReference type="SAM" id="Phobius"/>
    </source>
</evidence>
<dbReference type="InterPro" id="IPR018811">
    <property type="entry name" value="MRX11"/>
</dbReference>
<keyword evidence="2" id="KW-0472">Membrane</keyword>
<keyword evidence="2" id="KW-1133">Transmembrane helix</keyword>
<feature type="transmembrane region" description="Helical" evidence="2">
    <location>
        <begin position="74"/>
        <end position="96"/>
    </location>
</feature>
<accession>A0A3N4KVU0</accession>
<dbReference type="Proteomes" id="UP000277580">
    <property type="component" value="Unassembled WGS sequence"/>
</dbReference>
<dbReference type="EMBL" id="ML119128">
    <property type="protein sequence ID" value="RPB12471.1"/>
    <property type="molecule type" value="Genomic_DNA"/>
</dbReference>
<dbReference type="PANTHER" id="PTHR28002:SF1">
    <property type="entry name" value="MIOREX COMPLEX COMPONENT 11"/>
    <property type="match status" value="1"/>
</dbReference>
<sequence>MPALGLRPLRQARAHLPTLKPRGPRFFSSAPPPSAPTPTPTPPPTSSAEAIASKLPKRLRPYASRFINRPISHITSFLVLHELTAIVPLGGLVWLFHATKWTPPGMPGEWVAAGTEKFGNYVRKKGWKSFKGDKGGRLLFEVATAWAVVKALLPLRIGLSLWATPWFARVAVVPVLGLFRRAKKVPS</sequence>
<evidence type="ECO:0000313" key="4">
    <source>
        <dbReference type="Proteomes" id="UP000277580"/>
    </source>
</evidence>
<dbReference type="InParanoid" id="A0A3N4KVU0"/>
<dbReference type="PANTHER" id="PTHR28002">
    <property type="entry name" value="MIOREX COMPLEX COMPONENT 11"/>
    <property type="match status" value="1"/>
</dbReference>
<dbReference type="GO" id="GO:0005739">
    <property type="term" value="C:mitochondrion"/>
    <property type="evidence" value="ECO:0007669"/>
    <property type="project" value="TreeGrafter"/>
</dbReference>
<name>A0A3N4KVU0_9PEZI</name>
<organism evidence="3 4">
    <name type="scientific">Morchella conica CCBAS932</name>
    <dbReference type="NCBI Taxonomy" id="1392247"/>
    <lineage>
        <taxon>Eukaryota</taxon>
        <taxon>Fungi</taxon>
        <taxon>Dikarya</taxon>
        <taxon>Ascomycota</taxon>
        <taxon>Pezizomycotina</taxon>
        <taxon>Pezizomycetes</taxon>
        <taxon>Pezizales</taxon>
        <taxon>Morchellaceae</taxon>
        <taxon>Morchella</taxon>
    </lineage>
</organism>
<dbReference type="FunCoup" id="A0A3N4KVU0">
    <property type="interactions" value="8"/>
</dbReference>
<evidence type="ECO:0000313" key="3">
    <source>
        <dbReference type="EMBL" id="RPB12471.1"/>
    </source>
</evidence>
<evidence type="ECO:0000256" key="1">
    <source>
        <dbReference type="SAM" id="MobiDB-lite"/>
    </source>
</evidence>
<dbReference type="AlphaFoldDB" id="A0A3N4KVU0"/>
<keyword evidence="4" id="KW-1185">Reference proteome</keyword>
<proteinExistence type="predicted"/>